<dbReference type="GeneID" id="55618070"/>
<feature type="compositionally biased region" description="Low complexity" evidence="1">
    <location>
        <begin position="83"/>
        <end position="103"/>
    </location>
</feature>
<dbReference type="KEGG" id="vg:55618070"/>
<dbReference type="RefSeq" id="YP_009847673.1">
    <property type="nucleotide sequence ID" value="NC_048777.1"/>
</dbReference>
<name>A0A4Y6EE82_9CAUD</name>
<protein>
    <submittedName>
        <fullName evidence="2">Uncharacterized protein</fullName>
    </submittedName>
</protein>
<evidence type="ECO:0000313" key="2">
    <source>
        <dbReference type="EMBL" id="QDF16998.1"/>
    </source>
</evidence>
<keyword evidence="3" id="KW-1185">Reference proteome</keyword>
<proteinExistence type="predicted"/>
<reference evidence="2 3" key="1">
    <citation type="submission" date="2019-05" db="EMBL/GenBank/DDBJ databases">
        <authorList>
            <person name="Baumgardner C.A."/>
            <person name="Folse N.B."/>
            <person name="Neri L.M."/>
            <person name="Renaud V.D."/>
            <person name="Wallen J.R."/>
            <person name="Bintz B.J."/>
            <person name="Gainey M.D."/>
            <person name="Garlena R.A."/>
            <person name="Russell D.A."/>
            <person name="Pope W.H."/>
            <person name="Jacobs-Sera D."/>
            <person name="Hatfull G.F."/>
        </authorList>
    </citation>
    <scope>NUCLEOTIDE SEQUENCE [LARGE SCALE GENOMIC DNA]</scope>
</reference>
<organism evidence="2 3">
    <name type="scientific">Microbacterium phage TinyTimothy</name>
    <dbReference type="NCBI Taxonomy" id="2583039"/>
    <lineage>
        <taxon>Viruses</taxon>
        <taxon>Duplodnaviria</taxon>
        <taxon>Heunggongvirae</taxon>
        <taxon>Uroviricota</taxon>
        <taxon>Caudoviricetes</taxon>
        <taxon>Eekayvirinae</taxon>
        <taxon>Tinytimothyvirus</taxon>
        <taxon>Tinytimothyvirus tinytimothy</taxon>
    </lineage>
</organism>
<accession>A0A4Y6EE82</accession>
<evidence type="ECO:0000256" key="1">
    <source>
        <dbReference type="SAM" id="MobiDB-lite"/>
    </source>
</evidence>
<feature type="region of interest" description="Disordered" evidence="1">
    <location>
        <begin position="83"/>
        <end position="130"/>
    </location>
</feature>
<dbReference type="EMBL" id="MK878904">
    <property type="protein sequence ID" value="QDF16998.1"/>
    <property type="molecule type" value="Genomic_DNA"/>
</dbReference>
<evidence type="ECO:0000313" key="3">
    <source>
        <dbReference type="Proteomes" id="UP000318861"/>
    </source>
</evidence>
<gene>
    <name evidence="2" type="primary">45</name>
    <name evidence="2" type="ORF">SEA_TINYTIMOTHY_45</name>
</gene>
<dbReference type="Proteomes" id="UP000318861">
    <property type="component" value="Segment"/>
</dbReference>
<sequence>MPSLPRKSILYNELKIAKESGANFEFPPGSYVTWTEAQVERLHKSVFGDKTESVSVDVEPNEPEVIPEASAAWDAALASVATPVPTADAPGPAAPPASQGPTARAWAESGAATARPEDAPTGDDDLRNHPELWSQYAPQTLARLLRVPFSDQNADRAGLTFNTHGPNDPLRVDSLGRVWYRDEVMKPAIPKRRMIRRTKTMSSDVQVIKTKRPDGGFDESFEIAGEDQHEIEVKITMPASQVGVYRDPRFPFKIHQYNGRRAFDHDEIRDYYGGLDLIPKSVQDKTMYIDGDLCYDINAVRDAIEREYNMKVLGRNVL</sequence>